<dbReference type="InterPro" id="IPR025476">
    <property type="entry name" value="Helitron_helicase-like"/>
</dbReference>
<accession>A0A8J5NMJ7</accession>
<organism evidence="3 4">
    <name type="scientific">Fusarium oxysporum f. sp. raphani</name>
    <dbReference type="NCBI Taxonomy" id="96318"/>
    <lineage>
        <taxon>Eukaryota</taxon>
        <taxon>Fungi</taxon>
        <taxon>Dikarya</taxon>
        <taxon>Ascomycota</taxon>
        <taxon>Pezizomycotina</taxon>
        <taxon>Sordariomycetes</taxon>
        <taxon>Hypocreomycetidae</taxon>
        <taxon>Hypocreales</taxon>
        <taxon>Nectriaceae</taxon>
        <taxon>Fusarium</taxon>
        <taxon>Fusarium oxysporum species complex</taxon>
    </lineage>
</organism>
<evidence type="ECO:0000259" key="2">
    <source>
        <dbReference type="Pfam" id="PF20209"/>
    </source>
</evidence>
<gene>
    <name evidence="3" type="ORF">Forpi1262_v018083</name>
</gene>
<evidence type="ECO:0000313" key="3">
    <source>
        <dbReference type="EMBL" id="KAG7407981.1"/>
    </source>
</evidence>
<dbReference type="AlphaFoldDB" id="A0A8J5NMJ7"/>
<dbReference type="Pfam" id="PF20209">
    <property type="entry name" value="DUF6570"/>
    <property type="match status" value="1"/>
</dbReference>
<evidence type="ECO:0008006" key="5">
    <source>
        <dbReference type="Google" id="ProtNLM"/>
    </source>
</evidence>
<dbReference type="Proteomes" id="UP000693942">
    <property type="component" value="Unassembled WGS sequence"/>
</dbReference>
<reference evidence="3" key="1">
    <citation type="submission" date="2021-04" db="EMBL/GenBank/DDBJ databases">
        <title>First draft genome resource for Brassicaceae pathogens Fusarium oxysporum f. sp. raphani and Fusarium oxysporum f. sp. rapae.</title>
        <authorList>
            <person name="Asai S."/>
        </authorList>
    </citation>
    <scope>NUCLEOTIDE SEQUENCE</scope>
    <source>
        <strain evidence="3">Tf1262</strain>
    </source>
</reference>
<proteinExistence type="predicted"/>
<dbReference type="InterPro" id="IPR046700">
    <property type="entry name" value="DUF6570"/>
</dbReference>
<name>A0A8J5NMJ7_FUSOX</name>
<comment type="caution">
    <text evidence="3">The sequence shown here is derived from an EMBL/GenBank/DDBJ whole genome shotgun (WGS) entry which is preliminary data.</text>
</comment>
<feature type="domain" description="DUF6570" evidence="2">
    <location>
        <begin position="157"/>
        <end position="287"/>
    </location>
</feature>
<dbReference type="EMBL" id="JAELUR010000030">
    <property type="protein sequence ID" value="KAG7407981.1"/>
    <property type="molecule type" value="Genomic_DNA"/>
</dbReference>
<evidence type="ECO:0000259" key="1">
    <source>
        <dbReference type="Pfam" id="PF14214"/>
    </source>
</evidence>
<dbReference type="Pfam" id="PF14214">
    <property type="entry name" value="Helitron_like_N"/>
    <property type="match status" value="1"/>
</dbReference>
<feature type="domain" description="Helitron helicase-like" evidence="1">
    <location>
        <begin position="477"/>
        <end position="679"/>
    </location>
</feature>
<sequence>MGTGFAKKVPEAPIASITREDRQSIGEEVQVQVFANILQALEVEFTEKERLSHRQEWCEPVPHERKVKTVQNFYKAFHDMKTLPTLTCLLCYRKYGAVELEDVGWDWWTAIPIKKPADSPFKCPRCFPAGHNIRDCADCLRHLRRGVLSPAAQLHTWLGCEHMFPDEMKGLTPVEEKLIALNSCYGFITRYSISDGHRQGVTYPRHVKGHITVFPNNVQELVKNVLPHPLLKVLDDIHVSWQGQENRAPSDLSALLSARRRVVEKALLWLKRHNHLYNDISIDIAEMNSWDTPAHGVPSQVFERLERNEPSAREKTQTAHIVPPTERGIDDHDPIDIQEIVGALLEEQNAPGVATGNDCVNRDDDGIIGYYLLESMGEATVEDQGRGNAWRASAKVRHDRVAEPYIAISRGQDFADPFDTWYLARAFPSLLPRGMGGPRQAEECVVAEREVAPQICEAVAAARRLVSSRNMTLEAWAKLVQGHGGRFASHPVFLFLAFNIRVRSRNRRASMASIRKSDFSQVESIIKELTAARLEKASIELESSGKTADPAVNQLLRSLSLYGYRQPMSRESRLTMRRKIKSLIVRYGIPAIWFTLNPNDITNPIKLKLAAYRTRETEEAEKFLRSLDQAYKRARLAISDPVSSAIFFHREVSMFFEHYVNVGEESVFGLVSQYYGAGEEHVAYRKRVIDYVDSIFSEQDLDEGASAVVRAERTVTAEISGLLGNTRQFAASFEEEANFCAGAIQVHTHSPTCVKYAIGRQQKRNPCRFGAPWQVVEKTCFTEDGLRRIRRSHRLVNRWNKAMAVGLRHNHDISFIVTKCKGLSLIYYVTNYATKVEEPVWKRIVAAKELIRLLGDGKARSQLNDTRSSTGNAEGQNQTWQFLLRVANRIFTERALSQVEVVAYFQGYGTEFTNSNAWAFLNLCTMYWHVFRRWHLLRLAVGRVDGDEQAAETVMLGEAGQRISLLQAYPHRGQGGDQRNPLNLSLQLSELTP</sequence>
<protein>
    <recommendedName>
        <fullName evidence="5">Helitron helicase-like domain-containing protein</fullName>
    </recommendedName>
</protein>
<evidence type="ECO:0000313" key="4">
    <source>
        <dbReference type="Proteomes" id="UP000693942"/>
    </source>
</evidence>